<dbReference type="Gene3D" id="1.20.1270.70">
    <property type="entry name" value="Designed single chain three-helix bundle"/>
    <property type="match status" value="1"/>
</dbReference>
<dbReference type="EMBL" id="CP031422">
    <property type="protein sequence ID" value="AZS42114.1"/>
    <property type="molecule type" value="Genomic_DNA"/>
</dbReference>
<protein>
    <submittedName>
        <fullName evidence="1">Uncharacterized protein</fullName>
    </submittedName>
</protein>
<organism evidence="1 2">
    <name type="scientific">Microbacterium oxydans</name>
    <dbReference type="NCBI Taxonomy" id="82380"/>
    <lineage>
        <taxon>Bacteria</taxon>
        <taxon>Bacillati</taxon>
        <taxon>Actinomycetota</taxon>
        <taxon>Actinomycetes</taxon>
        <taxon>Micrococcales</taxon>
        <taxon>Microbacteriaceae</taxon>
        <taxon>Microbacterium</taxon>
    </lineage>
</organism>
<dbReference type="KEGG" id="moy:CVS54_03476"/>
<gene>
    <name evidence="1" type="ORF">CVS54_03476</name>
</gene>
<reference evidence="1 2" key="1">
    <citation type="submission" date="2018-08" db="EMBL/GenBank/DDBJ databases">
        <title>Microbacterium oxydans strain HG3.</title>
        <authorList>
            <person name="ORTET P."/>
        </authorList>
    </citation>
    <scope>NUCLEOTIDE SEQUENCE [LARGE SCALE GENOMIC DNA]</scope>
    <source>
        <strain evidence="1 2">HG3</strain>
    </source>
</reference>
<accession>A0A3Q9J624</accession>
<dbReference type="RefSeq" id="WP_046748708.1">
    <property type="nucleotide sequence ID" value="NZ_BAAAKO010000002.1"/>
</dbReference>
<evidence type="ECO:0000313" key="2">
    <source>
        <dbReference type="Proteomes" id="UP000274841"/>
    </source>
</evidence>
<dbReference type="Proteomes" id="UP000274841">
    <property type="component" value="Chromosome"/>
</dbReference>
<sequence>MQMNEPQVWTLIGVFAAFMLGALTVLIRQNDKMTSSLRRELGYRFETMETKLQAMETKFEAMDARVDTRFDALEATFDARLGSVDRRLEELDKEVAHLATRFWGSR</sequence>
<dbReference type="AlphaFoldDB" id="A0A3Q9J624"/>
<dbReference type="GeneID" id="69641523"/>
<name>A0A3Q9J624_9MICO</name>
<proteinExistence type="predicted"/>
<evidence type="ECO:0000313" key="1">
    <source>
        <dbReference type="EMBL" id="AZS42114.1"/>
    </source>
</evidence>